<dbReference type="EMBL" id="CP087164">
    <property type="protein sequence ID" value="UGS33712.1"/>
    <property type="molecule type" value="Genomic_DNA"/>
</dbReference>
<organism evidence="12 13">
    <name type="scientific">Capillimicrobium parvum</name>
    <dbReference type="NCBI Taxonomy" id="2884022"/>
    <lineage>
        <taxon>Bacteria</taxon>
        <taxon>Bacillati</taxon>
        <taxon>Actinomycetota</taxon>
        <taxon>Thermoleophilia</taxon>
        <taxon>Solirubrobacterales</taxon>
        <taxon>Capillimicrobiaceae</taxon>
        <taxon>Capillimicrobium</taxon>
    </lineage>
</organism>
<evidence type="ECO:0000313" key="12">
    <source>
        <dbReference type="EMBL" id="UGS33712.1"/>
    </source>
</evidence>
<dbReference type="KEGG" id="sbae:DSM104329_00077"/>
<keyword evidence="13" id="KW-1185">Reference proteome</keyword>
<dbReference type="GO" id="GO:0006935">
    <property type="term" value="P:chemotaxis"/>
    <property type="evidence" value="ECO:0007669"/>
    <property type="project" value="UniProtKB-KW"/>
</dbReference>
<protein>
    <recommendedName>
        <fullName evidence="3">Flagellar FliJ protein</fullName>
    </recommendedName>
</protein>
<keyword evidence="7" id="KW-1005">Bacterial flagellum biogenesis</keyword>
<dbReference type="Pfam" id="PF02050">
    <property type="entry name" value="FliJ"/>
    <property type="match status" value="1"/>
</dbReference>
<dbReference type="InterPro" id="IPR012823">
    <property type="entry name" value="Flagell_FliJ"/>
</dbReference>
<reference evidence="12" key="1">
    <citation type="journal article" date="2022" name="Int. J. Syst. Evol. Microbiol.">
        <title>Pseudomonas aegrilactucae sp. nov. and Pseudomonas morbosilactucae sp. nov., pathogens causing bacterial rot of lettuce in Japan.</title>
        <authorList>
            <person name="Sawada H."/>
            <person name="Fujikawa T."/>
            <person name="Satou M."/>
        </authorList>
    </citation>
    <scope>NUCLEOTIDE SEQUENCE</scope>
    <source>
        <strain evidence="12">0166_1</strain>
    </source>
</reference>
<evidence type="ECO:0000256" key="5">
    <source>
        <dbReference type="ARBA" id="ARBA00022475"/>
    </source>
</evidence>
<keyword evidence="8" id="KW-0653">Protein transport</keyword>
<dbReference type="Gene3D" id="1.10.287.1700">
    <property type="match status" value="1"/>
</dbReference>
<dbReference type="GO" id="GO:0071973">
    <property type="term" value="P:bacterial-type flagellum-dependent cell motility"/>
    <property type="evidence" value="ECO:0007669"/>
    <property type="project" value="InterPro"/>
</dbReference>
<comment type="subcellular location">
    <subcellularLocation>
        <location evidence="1">Cell membrane</location>
        <topology evidence="1">Peripheral membrane protein</topology>
        <orientation evidence="1">Cytoplasmic side</orientation>
    </subcellularLocation>
</comment>
<dbReference type="GO" id="GO:0005886">
    <property type="term" value="C:plasma membrane"/>
    <property type="evidence" value="ECO:0007669"/>
    <property type="project" value="UniProtKB-SubCell"/>
</dbReference>
<keyword evidence="4" id="KW-0813">Transport</keyword>
<evidence type="ECO:0000256" key="4">
    <source>
        <dbReference type="ARBA" id="ARBA00022448"/>
    </source>
</evidence>
<keyword evidence="5" id="KW-1003">Cell membrane</keyword>
<keyword evidence="6" id="KW-0145">Chemotaxis</keyword>
<evidence type="ECO:0000256" key="7">
    <source>
        <dbReference type="ARBA" id="ARBA00022795"/>
    </source>
</evidence>
<keyword evidence="9" id="KW-0472">Membrane</keyword>
<name>A0A9E6XTX6_9ACTN</name>
<evidence type="ECO:0000256" key="3">
    <source>
        <dbReference type="ARBA" id="ARBA00020392"/>
    </source>
</evidence>
<dbReference type="GO" id="GO:0044781">
    <property type="term" value="P:bacterial-type flagellum organization"/>
    <property type="evidence" value="ECO:0007669"/>
    <property type="project" value="UniProtKB-KW"/>
</dbReference>
<accession>A0A9E6XTX6</accession>
<sequence length="158" mass="17884">MSKPFRFRLERVRELREHDEDRAREDLAASLGAQVRGQAMLHAATLRVAQAQSDRRDGVLSGGPVASFDLHAHQLWAERLQRQRADAELALERAGAEVDARRSALVEASRAREALERLKERGRLEHRAEMERLEGAQLDEMALAGFLRRRRASGEAAR</sequence>
<proteinExistence type="inferred from homology"/>
<evidence type="ECO:0000256" key="6">
    <source>
        <dbReference type="ARBA" id="ARBA00022500"/>
    </source>
</evidence>
<dbReference type="InterPro" id="IPR053716">
    <property type="entry name" value="Flag_assembly_chemotaxis_eff"/>
</dbReference>
<keyword evidence="11" id="KW-0175">Coiled coil</keyword>
<evidence type="ECO:0000313" key="13">
    <source>
        <dbReference type="Proteomes" id="UP001162834"/>
    </source>
</evidence>
<dbReference type="GO" id="GO:0015031">
    <property type="term" value="P:protein transport"/>
    <property type="evidence" value="ECO:0007669"/>
    <property type="project" value="UniProtKB-KW"/>
</dbReference>
<evidence type="ECO:0000256" key="11">
    <source>
        <dbReference type="SAM" id="Coils"/>
    </source>
</evidence>
<feature type="coiled-coil region" evidence="11">
    <location>
        <begin position="77"/>
        <end position="121"/>
    </location>
</feature>
<gene>
    <name evidence="12" type="ORF">DSM104329_00077</name>
</gene>
<evidence type="ECO:0000256" key="2">
    <source>
        <dbReference type="ARBA" id="ARBA00010004"/>
    </source>
</evidence>
<dbReference type="RefSeq" id="WP_259313406.1">
    <property type="nucleotide sequence ID" value="NZ_CP087164.1"/>
</dbReference>
<dbReference type="GO" id="GO:0009288">
    <property type="term" value="C:bacterial-type flagellum"/>
    <property type="evidence" value="ECO:0007669"/>
    <property type="project" value="InterPro"/>
</dbReference>
<dbReference type="NCBIfam" id="TIGR02473">
    <property type="entry name" value="flagell_FliJ"/>
    <property type="match status" value="1"/>
</dbReference>
<evidence type="ECO:0000256" key="8">
    <source>
        <dbReference type="ARBA" id="ARBA00022927"/>
    </source>
</evidence>
<dbReference type="Proteomes" id="UP001162834">
    <property type="component" value="Chromosome"/>
</dbReference>
<dbReference type="AlphaFoldDB" id="A0A9E6XTX6"/>
<evidence type="ECO:0000256" key="10">
    <source>
        <dbReference type="ARBA" id="ARBA00023225"/>
    </source>
</evidence>
<keyword evidence="10" id="KW-1006">Bacterial flagellum protein export</keyword>
<evidence type="ECO:0000256" key="9">
    <source>
        <dbReference type="ARBA" id="ARBA00023136"/>
    </source>
</evidence>
<evidence type="ECO:0000256" key="1">
    <source>
        <dbReference type="ARBA" id="ARBA00004413"/>
    </source>
</evidence>
<comment type="similarity">
    <text evidence="2">Belongs to the FliJ family.</text>
</comment>